<accession>A0A1I7XQU2</accession>
<keyword evidence="2" id="KW-0732">Signal</keyword>
<reference evidence="4" key="1">
    <citation type="submission" date="2016-11" db="UniProtKB">
        <authorList>
            <consortium name="WormBaseParasite"/>
        </authorList>
    </citation>
    <scope>IDENTIFICATION</scope>
</reference>
<evidence type="ECO:0000313" key="4">
    <source>
        <dbReference type="WBParaSite" id="Hba_19699"/>
    </source>
</evidence>
<evidence type="ECO:0000313" key="3">
    <source>
        <dbReference type="Proteomes" id="UP000095283"/>
    </source>
</evidence>
<dbReference type="PANTHER" id="PTHR38613:SF1">
    <property type="entry name" value="PROTEIN CBG11062"/>
    <property type="match status" value="1"/>
</dbReference>
<keyword evidence="3" id="KW-1185">Reference proteome</keyword>
<sequence length="279" mass="30758">MLLNIVYILIFGLGVKGDVACKRNPALPYCNLNHVRRKQANKPEDPFKEKFEPKSIEEPKGNKGDEDISIEIGDTNQIQSSRIRSTTPVSLPPQNILYTIFPTLQNEKNWQKYCPINQYTFQITCLPGKKLRYDLMKQKNGNLGLGTSFGFGLGALPVFNKLGGNRSNKPVKGYEPGYGAVNPNAPLAIGKVDRDALNLPGGFGDVEIEKGGGFGIGNYFGLDWNGSPSVLVSLLKDLDGQMSLVGDRWSDGIKVCICRKGPFAQERPLNTAVLEDYIY</sequence>
<feature type="signal peptide" evidence="2">
    <location>
        <begin position="1"/>
        <end position="17"/>
    </location>
</feature>
<dbReference type="AlphaFoldDB" id="A0A1I7XQU2"/>
<dbReference type="WBParaSite" id="Hba_19699">
    <property type="protein sequence ID" value="Hba_19699"/>
    <property type="gene ID" value="Hba_19699"/>
</dbReference>
<evidence type="ECO:0000256" key="2">
    <source>
        <dbReference type="SAM" id="SignalP"/>
    </source>
</evidence>
<proteinExistence type="predicted"/>
<feature type="chain" id="PRO_5009311374" evidence="2">
    <location>
        <begin position="18"/>
        <end position="279"/>
    </location>
</feature>
<dbReference type="Proteomes" id="UP000095283">
    <property type="component" value="Unplaced"/>
</dbReference>
<name>A0A1I7XQU2_HETBA</name>
<protein>
    <submittedName>
        <fullName evidence="4">Uncharacterized protein</fullName>
    </submittedName>
</protein>
<dbReference type="PANTHER" id="PTHR38613">
    <property type="entry name" value="PROTEIN CBG03211-RELATED"/>
    <property type="match status" value="1"/>
</dbReference>
<evidence type="ECO:0000256" key="1">
    <source>
        <dbReference type="SAM" id="MobiDB-lite"/>
    </source>
</evidence>
<organism evidence="3 4">
    <name type="scientific">Heterorhabditis bacteriophora</name>
    <name type="common">Entomopathogenic nematode worm</name>
    <dbReference type="NCBI Taxonomy" id="37862"/>
    <lineage>
        <taxon>Eukaryota</taxon>
        <taxon>Metazoa</taxon>
        <taxon>Ecdysozoa</taxon>
        <taxon>Nematoda</taxon>
        <taxon>Chromadorea</taxon>
        <taxon>Rhabditida</taxon>
        <taxon>Rhabditina</taxon>
        <taxon>Rhabditomorpha</taxon>
        <taxon>Strongyloidea</taxon>
        <taxon>Heterorhabditidae</taxon>
        <taxon>Heterorhabditis</taxon>
    </lineage>
</organism>
<feature type="region of interest" description="Disordered" evidence="1">
    <location>
        <begin position="41"/>
        <end position="67"/>
    </location>
</feature>
<feature type="compositionally biased region" description="Basic and acidic residues" evidence="1">
    <location>
        <begin position="41"/>
        <end position="66"/>
    </location>
</feature>